<dbReference type="Proteomes" id="UP000541444">
    <property type="component" value="Unassembled WGS sequence"/>
</dbReference>
<gene>
    <name evidence="1" type="ORF">GIB67_037628</name>
</gene>
<evidence type="ECO:0000313" key="2">
    <source>
        <dbReference type="Proteomes" id="UP000541444"/>
    </source>
</evidence>
<dbReference type="AlphaFoldDB" id="A0A7J7LSF0"/>
<keyword evidence="2" id="KW-1185">Reference proteome</keyword>
<proteinExistence type="predicted"/>
<protein>
    <submittedName>
        <fullName evidence="1">Uncharacterized protein</fullName>
    </submittedName>
</protein>
<dbReference type="EMBL" id="JACGCM010002050">
    <property type="protein sequence ID" value="KAF6145595.1"/>
    <property type="molecule type" value="Genomic_DNA"/>
</dbReference>
<evidence type="ECO:0000313" key="1">
    <source>
        <dbReference type="EMBL" id="KAF6145595.1"/>
    </source>
</evidence>
<accession>A0A7J7LSF0</accession>
<reference evidence="1 2" key="1">
    <citation type="journal article" date="2020" name="IScience">
        <title>Genome Sequencing of the Endangered Kingdonia uniflora (Circaeasteraceae, Ranunculales) Reveals Potential Mechanisms of Evolutionary Specialization.</title>
        <authorList>
            <person name="Sun Y."/>
            <person name="Deng T."/>
            <person name="Zhang A."/>
            <person name="Moore M.J."/>
            <person name="Landis J.B."/>
            <person name="Lin N."/>
            <person name="Zhang H."/>
            <person name="Zhang X."/>
            <person name="Huang J."/>
            <person name="Zhang X."/>
            <person name="Sun H."/>
            <person name="Wang H."/>
        </authorList>
    </citation>
    <scope>NUCLEOTIDE SEQUENCE [LARGE SCALE GENOMIC DNA]</scope>
    <source>
        <strain evidence="1">TB1705</strain>
        <tissue evidence="1">Leaf</tissue>
    </source>
</reference>
<organism evidence="1 2">
    <name type="scientific">Kingdonia uniflora</name>
    <dbReference type="NCBI Taxonomy" id="39325"/>
    <lineage>
        <taxon>Eukaryota</taxon>
        <taxon>Viridiplantae</taxon>
        <taxon>Streptophyta</taxon>
        <taxon>Embryophyta</taxon>
        <taxon>Tracheophyta</taxon>
        <taxon>Spermatophyta</taxon>
        <taxon>Magnoliopsida</taxon>
        <taxon>Ranunculales</taxon>
        <taxon>Circaeasteraceae</taxon>
        <taxon>Kingdonia</taxon>
    </lineage>
</organism>
<sequence>LSEGAATTTLGNTSYRNRSRDEQVVHFSSFYRRTRVMHSNNDSHLKLSTKGPCVEDY</sequence>
<feature type="non-terminal residue" evidence="1">
    <location>
        <position position="1"/>
    </location>
</feature>
<comment type="caution">
    <text evidence="1">The sequence shown here is derived from an EMBL/GenBank/DDBJ whole genome shotgun (WGS) entry which is preliminary data.</text>
</comment>
<name>A0A7J7LSF0_9MAGN</name>